<proteinExistence type="predicted"/>
<dbReference type="InterPro" id="IPR052523">
    <property type="entry name" value="Trichothecene_AcTrans"/>
</dbReference>
<dbReference type="CDD" id="cd04301">
    <property type="entry name" value="NAT_SF"/>
    <property type="match status" value="1"/>
</dbReference>
<dbReference type="OMA" id="HCALNWM"/>
<sequence>MPYLLQEVKDEGDFDEMLGMLHTAFEEPYNPLHHWFMPVYTTTEDTIQATKQRIVKHWSSDDNLFWLKVIDTETGKIVGVAEWAIRESITHPGEPQKPIEAQWHPEGSDERIFTGKLVTSLKGFMKERMTRPHVELEQLAVAQEHRRRGVATLLMNWGKQKADKLGVESCIESVPSAVPAYLSLGYGDVDDLRPDVAVENPSEIYQEFVKQDLRVVLMWRPIGRDYDVLNDNAPWRSV</sequence>
<dbReference type="Pfam" id="PF00583">
    <property type="entry name" value="Acetyltransf_1"/>
    <property type="match status" value="1"/>
</dbReference>
<evidence type="ECO:0000259" key="1">
    <source>
        <dbReference type="PROSITE" id="PS51186"/>
    </source>
</evidence>
<reference evidence="2" key="1">
    <citation type="submission" date="2016-03" db="EMBL/GenBank/DDBJ databases">
        <title>Draft genome sequence of Rosellinia necatrix.</title>
        <authorList>
            <person name="Kanematsu S."/>
        </authorList>
    </citation>
    <scope>NUCLEOTIDE SEQUENCE [LARGE SCALE GENOMIC DNA]</scope>
    <source>
        <strain evidence="2">W97</strain>
    </source>
</reference>
<dbReference type="PANTHER" id="PTHR42791:SF5">
    <property type="entry name" value="HYPOTHETICAL ACETYLTRANSFERASE (EUROFUNG)"/>
    <property type="match status" value="1"/>
</dbReference>
<dbReference type="PANTHER" id="PTHR42791">
    <property type="entry name" value="GNAT FAMILY ACETYLTRANSFERASE"/>
    <property type="match status" value="1"/>
</dbReference>
<dbReference type="InterPro" id="IPR000182">
    <property type="entry name" value="GNAT_dom"/>
</dbReference>
<dbReference type="OrthoDB" id="410198at2759"/>
<dbReference type="GO" id="GO:0016747">
    <property type="term" value="F:acyltransferase activity, transferring groups other than amino-acyl groups"/>
    <property type="evidence" value="ECO:0007669"/>
    <property type="project" value="InterPro"/>
</dbReference>
<dbReference type="SUPFAM" id="SSF55729">
    <property type="entry name" value="Acyl-CoA N-acyltransferases (Nat)"/>
    <property type="match status" value="1"/>
</dbReference>
<evidence type="ECO:0000313" key="2">
    <source>
        <dbReference type="EMBL" id="GAP90615.1"/>
    </source>
</evidence>
<keyword evidence="3" id="KW-1185">Reference proteome</keyword>
<evidence type="ECO:0000313" key="3">
    <source>
        <dbReference type="Proteomes" id="UP000054516"/>
    </source>
</evidence>
<dbReference type="Gene3D" id="3.40.630.30">
    <property type="match status" value="1"/>
</dbReference>
<name>A0A1W2TQA1_ROSNE</name>
<protein>
    <submittedName>
        <fullName evidence="2">Putative GNAT family acetyltransferase</fullName>
    </submittedName>
</protein>
<dbReference type="PROSITE" id="PS51186">
    <property type="entry name" value="GNAT"/>
    <property type="match status" value="1"/>
</dbReference>
<dbReference type="InterPro" id="IPR016181">
    <property type="entry name" value="Acyl_CoA_acyltransferase"/>
</dbReference>
<dbReference type="AlphaFoldDB" id="A0A1W2TQA1"/>
<dbReference type="Proteomes" id="UP000054516">
    <property type="component" value="Unassembled WGS sequence"/>
</dbReference>
<accession>A0A1W2TQA1</accession>
<organism evidence="2">
    <name type="scientific">Rosellinia necatrix</name>
    <name type="common">White root-rot fungus</name>
    <dbReference type="NCBI Taxonomy" id="77044"/>
    <lineage>
        <taxon>Eukaryota</taxon>
        <taxon>Fungi</taxon>
        <taxon>Dikarya</taxon>
        <taxon>Ascomycota</taxon>
        <taxon>Pezizomycotina</taxon>
        <taxon>Sordariomycetes</taxon>
        <taxon>Xylariomycetidae</taxon>
        <taxon>Xylariales</taxon>
        <taxon>Xylariaceae</taxon>
        <taxon>Rosellinia</taxon>
    </lineage>
</organism>
<dbReference type="EMBL" id="DF977493">
    <property type="protein sequence ID" value="GAP90615.1"/>
    <property type="molecule type" value="Genomic_DNA"/>
</dbReference>
<keyword evidence="2" id="KW-0808">Transferase</keyword>
<gene>
    <name evidence="2" type="ORF">SAMD00023353_4800740</name>
</gene>
<feature type="domain" description="N-acetyltransferase" evidence="1">
    <location>
        <begin position="53"/>
        <end position="205"/>
    </location>
</feature>